<evidence type="ECO:0000313" key="8">
    <source>
        <dbReference type="Proteomes" id="UP000316079"/>
    </source>
</evidence>
<evidence type="ECO:0000256" key="1">
    <source>
        <dbReference type="ARBA" id="ARBA00008535"/>
    </source>
</evidence>
<evidence type="ECO:0000313" key="7">
    <source>
        <dbReference type="EMBL" id="TRY57772.1"/>
    </source>
</evidence>
<sequence>MEASFLEKMPQTIKANRGPLDLPPSHLPELRLVLLGRKGAGKSSAGNTILGLAGCFETSKPTEECVKRRGEVSGRRITVVDTPGWEWYYPVNGTPGWVRRETKRSVSLCPPGPHAVLLVVRSCTSVTNEYLQQINEHLELLGESVWDHTLVVFTRGDELGSVPIEQRIQNGGEAFQKLLEKCSNRFHVLENKKRVDDGSQVKELMRKMEMMIEEKGGRFYESDLMFLELEMESKRRARERRKRQRMMEAQTHRGTIRAVMMSDSPQFEDLDENTLFSRGSRRLPELRLVLLGERETGKSSAGNTILGGLGYFKSGEATEECLRQQTEVSNRLVTVVDAPGWEGGPEGITPERVKREIGLSVTLCPPGPHALLLALRVDALVQAQVVREHMELLGEAVWRHVLLLFTRGDQLREGVSIEQHIQGGGKELRWLMDRCSNRFHVISSISSSDSQIKELLEKIEKMVAGNRCEAFSPLLHEIQEMGRQKNEKLQVKIKEFSEKLQRQEEELRKMKEREVKSIRWFFERRKKDKVQSPGKAEREEVAFRGEDDRRSVMGELEERMAWLTEDKEREIQDLSAEMSNIMVNYHQLLRERDQLVMRLEEREREGEEKVDELQMKLLEGERLGVVKEQERKARDAETQHAHLEEVKKLQNKLIDARKEKRRMKEVIDEMQKEMSAFTQTQGEKVKLAECKVKEKDDEIETFLREIETMKLETGNKDKEHQERLKEMDEKKDKEMKVLREVIEMMTKEMEQLQLSHQEQVNIREAEREMHEHVVEKYNTLIDKLVCKEEEIEQTIREKEHELLLNAETQRKLELKEDEFVNLKQRDVEKDRELEEIRTEIQVLVEQMKTKEDEMEDLKKILLENDKEVVKLKQSISQKQTEIAQLRVDGKENAALLLKQLNEKEKEIETLQQNNQEKKAQMDILMEKQRMAEQLSYHFEEMLKESAAQLKDLKKELRKKEEELTKLRLAEMEKDKDIQTFREQQRDAEAFKKNIRTKIEKSAARIKSLEEELQTKEGEIIQLGIREMEKDKEITTLSEKWKHLENLKQELQEHVEQSSAHVRHLENELQFKEAKVGKLVKQELEKEQEMNINITNLKETHRKEIEKLQFSIQAKTEEDHAKIKEKTGEVEAFKERYVTLKEEMETVKKLIEESRLVTEMKENIIHQLEEQLKESESNLKELRKWCMEEEEQKENLVKKLKVSEETLGREVIELKLLLEDKERDVTELKRIYEIKLEEIQEKDDKEKDLQRQEKEVKKKEEEVALQKQHLISREDEIKRREQSLVDEKQNMEVRMDKITEEEKNLQHEFQNNKRLAESLEQMKQEIQGRWDGILEREENIKLLEQQIQCQNNELCAREKIMEKEKKELTEKQEIIVKNSLQQMEKREQKLMELKEKLIQEQQRFKEEEKTLETLKVNLEKRENEFGEMCEDKTQELLQISEKLQKDKQELEKKQSDLQQKIHALLQNEEQHVCRVFEQSYQKQQDIKEQDNISNIPPEGYKLELENIRKALGKTEHEVIKVEEAISQRGQKLNAEMTLDTRLQSKRKREEVNEKQNKRALQNLKKQQDILKDRKHSLDNRETHLKDSRDPQNQEVDLIVFEDKSQKLEVQKVTLKKKEEELDERQKQLHNREMQLNKEQEKLAKKKEELDKWEKYLYNKELKFIQKDEKRCDRNEKLIQKESRDDWWIAEACDTKQNKNETDFQKPLNLDSTNYPPVKTQRQMMKTIQNVEELSEDEDYEDFFEAPSSCFQPSQNLGASGSNPWRAEISGRHVTIVEPQARPDAFILVIPAFISITSQFRQAVECTMSNLGKSSWSNAIVLFTWGEALGESAQQHIKRNGDLERLVRKCGNRYYVIDDRHRENHVEKLLERVKDMLGGSICCKKD</sequence>
<dbReference type="PANTHER" id="PTHR10903">
    <property type="entry name" value="GTPASE, IMAP FAMILY MEMBER-RELATED"/>
    <property type="match status" value="1"/>
</dbReference>
<protein>
    <recommendedName>
        <fullName evidence="6">AIG1-type G domain-containing protein</fullName>
    </recommendedName>
</protein>
<feature type="compositionally biased region" description="Basic and acidic residues" evidence="5">
    <location>
        <begin position="1546"/>
        <end position="1555"/>
    </location>
</feature>
<feature type="domain" description="AIG1-type G" evidence="6">
    <location>
        <begin position="283"/>
        <end position="480"/>
    </location>
</feature>
<keyword evidence="8" id="KW-1185">Reference proteome</keyword>
<evidence type="ECO:0000256" key="5">
    <source>
        <dbReference type="SAM" id="MobiDB-lite"/>
    </source>
</evidence>
<dbReference type="FunFam" id="3.40.50.300:FF:001809">
    <property type="entry name" value="Si:ch1073-365p7.2"/>
    <property type="match status" value="1"/>
</dbReference>
<dbReference type="Pfam" id="PF04548">
    <property type="entry name" value="AIG1"/>
    <property type="match status" value="3"/>
</dbReference>
<dbReference type="PROSITE" id="PS51720">
    <property type="entry name" value="G_AIG1"/>
    <property type="match status" value="2"/>
</dbReference>
<feature type="coiled-coil region" evidence="4">
    <location>
        <begin position="564"/>
        <end position="1466"/>
    </location>
</feature>
<dbReference type="FunFam" id="3.40.50.300:FF:002274">
    <property type="entry name" value="Si:dkeyp-69e1.8"/>
    <property type="match status" value="1"/>
</dbReference>
<reference evidence="7 8" key="1">
    <citation type="journal article" date="2019" name="Sci. Data">
        <title>Hybrid genome assembly and annotation of Danionella translucida.</title>
        <authorList>
            <person name="Kadobianskyi M."/>
            <person name="Schulze L."/>
            <person name="Schuelke M."/>
            <person name="Judkewitz B."/>
        </authorList>
    </citation>
    <scope>NUCLEOTIDE SEQUENCE [LARGE SCALE GENOMIC DNA]</scope>
    <source>
        <strain evidence="7 8">Bolton</strain>
    </source>
</reference>
<accession>A0A553MX56</accession>
<dbReference type="Gene3D" id="3.40.50.300">
    <property type="entry name" value="P-loop containing nucleotide triphosphate hydrolases"/>
    <property type="match status" value="3"/>
</dbReference>
<proteinExistence type="inferred from homology"/>
<dbReference type="InterPro" id="IPR027417">
    <property type="entry name" value="P-loop_NTPase"/>
</dbReference>
<evidence type="ECO:0000256" key="3">
    <source>
        <dbReference type="ARBA" id="ARBA00023134"/>
    </source>
</evidence>
<feature type="coiled-coil region" evidence="4">
    <location>
        <begin position="486"/>
        <end position="513"/>
    </location>
</feature>
<dbReference type="GO" id="GO:0005525">
    <property type="term" value="F:GTP binding"/>
    <property type="evidence" value="ECO:0007669"/>
    <property type="project" value="UniProtKB-KW"/>
</dbReference>
<organism evidence="7 8">
    <name type="scientific">Danionella cerebrum</name>
    <dbReference type="NCBI Taxonomy" id="2873325"/>
    <lineage>
        <taxon>Eukaryota</taxon>
        <taxon>Metazoa</taxon>
        <taxon>Chordata</taxon>
        <taxon>Craniata</taxon>
        <taxon>Vertebrata</taxon>
        <taxon>Euteleostomi</taxon>
        <taxon>Actinopterygii</taxon>
        <taxon>Neopterygii</taxon>
        <taxon>Teleostei</taxon>
        <taxon>Ostariophysi</taxon>
        <taxon>Cypriniformes</taxon>
        <taxon>Danionidae</taxon>
        <taxon>Danioninae</taxon>
        <taxon>Danionella</taxon>
    </lineage>
</organism>
<dbReference type="OrthoDB" id="8964039at2759"/>
<keyword evidence="3" id="KW-0342">GTP-binding</keyword>
<evidence type="ECO:0000256" key="4">
    <source>
        <dbReference type="SAM" id="Coils"/>
    </source>
</evidence>
<dbReference type="STRING" id="623744.A0A553MX56"/>
<feature type="region of interest" description="Disordered" evidence="5">
    <location>
        <begin position="1540"/>
        <end position="1571"/>
    </location>
</feature>
<keyword evidence="2" id="KW-0547">Nucleotide-binding</keyword>
<dbReference type="InterPro" id="IPR045058">
    <property type="entry name" value="GIMA/IAN/Toc"/>
</dbReference>
<gene>
    <name evidence="7" type="ORF">DNTS_012038</name>
</gene>
<keyword evidence="4" id="KW-0175">Coiled coil</keyword>
<feature type="domain" description="AIG1-type G" evidence="6">
    <location>
        <begin position="27"/>
        <end position="229"/>
    </location>
</feature>
<name>A0A553MX56_9TELE</name>
<comment type="caution">
    <text evidence="7">The sequence shown here is derived from an EMBL/GenBank/DDBJ whole genome shotgun (WGS) entry which is preliminary data.</text>
</comment>
<dbReference type="CDD" id="cd01852">
    <property type="entry name" value="AIG1"/>
    <property type="match status" value="1"/>
</dbReference>
<dbReference type="Proteomes" id="UP000316079">
    <property type="component" value="Unassembled WGS sequence"/>
</dbReference>
<dbReference type="EMBL" id="SRMA01027225">
    <property type="protein sequence ID" value="TRY57772.1"/>
    <property type="molecule type" value="Genomic_DNA"/>
</dbReference>
<dbReference type="SUPFAM" id="SSF52540">
    <property type="entry name" value="P-loop containing nucleoside triphosphate hydrolases"/>
    <property type="match status" value="2"/>
</dbReference>
<comment type="similarity">
    <text evidence="1">Belongs to the TRAFAC class TrmE-Era-EngA-EngB-Septin-like GTPase superfamily. AIG1/Toc34/Toc159-like paraseptin GTPase family. IAN subfamily.</text>
</comment>
<dbReference type="PANTHER" id="PTHR10903:SF148">
    <property type="entry name" value="LEUCINE-RICH REPEAT-CONTAINING PROTEIN DDB_G0290503"/>
    <property type="match status" value="1"/>
</dbReference>
<evidence type="ECO:0000256" key="2">
    <source>
        <dbReference type="ARBA" id="ARBA00022741"/>
    </source>
</evidence>
<evidence type="ECO:0000259" key="6">
    <source>
        <dbReference type="PROSITE" id="PS51720"/>
    </source>
</evidence>
<dbReference type="InterPro" id="IPR006703">
    <property type="entry name" value="G_AIG1"/>
</dbReference>